<dbReference type="InterPro" id="IPR035240">
    <property type="entry name" value="SprT_Zn_ribbon"/>
</dbReference>
<organism evidence="2 3">
    <name type="scientific">Halobacillus aidingensis</name>
    <dbReference type="NCBI Taxonomy" id="240303"/>
    <lineage>
        <taxon>Bacteria</taxon>
        <taxon>Bacillati</taxon>
        <taxon>Bacillota</taxon>
        <taxon>Bacilli</taxon>
        <taxon>Bacillales</taxon>
        <taxon>Bacillaceae</taxon>
        <taxon>Halobacillus</taxon>
    </lineage>
</organism>
<reference evidence="3" key="1">
    <citation type="submission" date="2016-10" db="EMBL/GenBank/DDBJ databases">
        <authorList>
            <person name="Varghese N."/>
            <person name="Submissions S."/>
        </authorList>
    </citation>
    <scope>NUCLEOTIDE SEQUENCE [LARGE SCALE GENOMIC DNA]</scope>
    <source>
        <strain evidence="3">CGMCC 1.3703</strain>
    </source>
</reference>
<proteinExistence type="predicted"/>
<feature type="domain" description="SprT-like" evidence="1">
    <location>
        <begin position="4"/>
        <end position="147"/>
    </location>
</feature>
<name>A0A1H0UJZ2_HALAD</name>
<dbReference type="Proteomes" id="UP000198860">
    <property type="component" value="Unassembled WGS sequence"/>
</dbReference>
<keyword evidence="3" id="KW-1185">Reference proteome</keyword>
<dbReference type="Pfam" id="PF10263">
    <property type="entry name" value="SprT-like"/>
    <property type="match status" value="1"/>
</dbReference>
<sequence>MTDQELQQWTDELSKKYFDKPFAHDVYFNSRLRTTGGRYIPSKKVIEINPKYIVELDGVELEGIIKHELCHYHLHIEGKGFGHRDPEFKALLKETGSPRHCSPLPSEKSGNFHHYVCTKCGQTYKRKRRVNTKRFGCGKCKGNIKKK</sequence>
<dbReference type="GO" id="GO:0006950">
    <property type="term" value="P:response to stress"/>
    <property type="evidence" value="ECO:0007669"/>
    <property type="project" value="UniProtKB-ARBA"/>
</dbReference>
<dbReference type="EMBL" id="FNIZ01000026">
    <property type="protein sequence ID" value="SDP66365.1"/>
    <property type="molecule type" value="Genomic_DNA"/>
</dbReference>
<dbReference type="Pfam" id="PF17283">
    <property type="entry name" value="Zn_ribbon_SprT"/>
    <property type="match status" value="1"/>
</dbReference>
<protein>
    <submittedName>
        <fullName evidence="2">SprT-like protein</fullName>
    </submittedName>
</protein>
<gene>
    <name evidence="2" type="ORF">SAMN05421677_12659</name>
</gene>
<dbReference type="NCBIfam" id="NF003339">
    <property type="entry name" value="PRK04351.1"/>
    <property type="match status" value="1"/>
</dbReference>
<dbReference type="STRING" id="240303.SAMN05421677_12659"/>
<evidence type="ECO:0000259" key="1">
    <source>
        <dbReference type="SMART" id="SM00731"/>
    </source>
</evidence>
<dbReference type="AlphaFoldDB" id="A0A1H0UJZ2"/>
<evidence type="ECO:0000313" key="3">
    <source>
        <dbReference type="Proteomes" id="UP000198860"/>
    </source>
</evidence>
<accession>A0A1H0UJZ2</accession>
<dbReference type="SMART" id="SM00731">
    <property type="entry name" value="SprT"/>
    <property type="match status" value="1"/>
</dbReference>
<evidence type="ECO:0000313" key="2">
    <source>
        <dbReference type="EMBL" id="SDP66365.1"/>
    </source>
</evidence>
<dbReference type="InterPro" id="IPR006640">
    <property type="entry name" value="SprT-like_domain"/>
</dbReference>
<dbReference type="OrthoDB" id="9799909at2"/>
<dbReference type="RefSeq" id="WP_089654571.1">
    <property type="nucleotide sequence ID" value="NZ_FNIZ01000026.1"/>
</dbReference>